<name>A0A815VGW9_9BILA</name>
<dbReference type="PROSITE" id="PS51996">
    <property type="entry name" value="TR_MART"/>
    <property type="match status" value="1"/>
</dbReference>
<dbReference type="PANTHER" id="PTHR45641:SF19">
    <property type="entry name" value="NEPHROCYSTIN-3"/>
    <property type="match status" value="1"/>
</dbReference>
<proteinExistence type="predicted"/>
<evidence type="ECO:0000313" key="5">
    <source>
        <dbReference type="EMBL" id="CAF4389450.1"/>
    </source>
</evidence>
<organism evidence="4 6">
    <name type="scientific">Didymodactylos carnosus</name>
    <dbReference type="NCBI Taxonomy" id="1234261"/>
    <lineage>
        <taxon>Eukaryota</taxon>
        <taxon>Metazoa</taxon>
        <taxon>Spiralia</taxon>
        <taxon>Gnathifera</taxon>
        <taxon>Rotifera</taxon>
        <taxon>Eurotatoria</taxon>
        <taxon>Bdelloidea</taxon>
        <taxon>Philodinida</taxon>
        <taxon>Philodinidae</taxon>
        <taxon>Didymodactylos</taxon>
    </lineage>
</organism>
<evidence type="ECO:0000256" key="3">
    <source>
        <dbReference type="PROSITE-ProRule" id="PRU00339"/>
    </source>
</evidence>
<dbReference type="Gene3D" id="3.90.176.10">
    <property type="entry name" value="Toxin ADP-ribosyltransferase, Chain A, domain 1"/>
    <property type="match status" value="1"/>
</dbReference>
<dbReference type="Gene3D" id="1.25.40.10">
    <property type="entry name" value="Tetratricopeptide repeat domain"/>
    <property type="match status" value="2"/>
</dbReference>
<evidence type="ECO:0000313" key="4">
    <source>
        <dbReference type="EMBL" id="CAF1530312.1"/>
    </source>
</evidence>
<dbReference type="PANTHER" id="PTHR45641">
    <property type="entry name" value="TETRATRICOPEPTIDE REPEAT PROTEIN (AFU_ORTHOLOGUE AFUA_6G03870)"/>
    <property type="match status" value="1"/>
</dbReference>
<dbReference type="EMBL" id="CAJOBC010090296">
    <property type="protein sequence ID" value="CAF4389450.1"/>
    <property type="molecule type" value="Genomic_DNA"/>
</dbReference>
<dbReference type="InterPro" id="IPR011990">
    <property type="entry name" value="TPR-like_helical_dom_sf"/>
</dbReference>
<keyword evidence="2 3" id="KW-0802">TPR repeat</keyword>
<gene>
    <name evidence="4" type="ORF">GPM918_LOCUS38010</name>
    <name evidence="5" type="ORF">SRO942_LOCUS38799</name>
</gene>
<evidence type="ECO:0000256" key="1">
    <source>
        <dbReference type="ARBA" id="ARBA00022737"/>
    </source>
</evidence>
<dbReference type="AlphaFoldDB" id="A0A815VGW9"/>
<dbReference type="InterPro" id="IPR019734">
    <property type="entry name" value="TPR_rpt"/>
</dbReference>
<dbReference type="SMART" id="SM00028">
    <property type="entry name" value="TPR"/>
    <property type="match status" value="4"/>
</dbReference>
<keyword evidence="1" id="KW-0677">Repeat</keyword>
<dbReference type="Proteomes" id="UP000681722">
    <property type="component" value="Unassembled WGS sequence"/>
</dbReference>
<feature type="repeat" description="TPR" evidence="3">
    <location>
        <begin position="493"/>
        <end position="526"/>
    </location>
</feature>
<sequence>MCQDQMVVCDEVDDLLTLLVIKRDEASVQNFKTGSFMWFQIFIEALQRMNDLDTARRDLVSLCKLVYRDNRIELRNIDEFRREYKAGDAIRWYTRPACFYRLLNRALRFQTYDAIISFRLLINNISRQLENEYHKQKTAIETGGGRSVLIVYRGQRMGTTEFNEIRSSRGEFVLINSFFSATTDKTAALVFAGATSTEKEIPVLIVIKADMKIEAKAFADIAHLSVFRDESEILFMLGCIFCIRNVSQNSGENYHTIELVLCSESDVPIRLTDTFDYYIKHKLPPQTDMKSLAHSLSQMNELKTAEKYLKRAYRETPDNELQRLEPMTGMGHVADEVGNYKIAHMFYKYVLKKRQQLLLPNDLLIGVSHVNLGVAYYDLKEFDLALLQYKKALPIFNTGYPKKHPDFGHDYNNVAVAYAAKIDLSHANELLKKARDRLRKAGVPEKHPVTAQILSNIGVIFGKLEDYDEAIRLQQESLEIRQICLPPNHTDTAKSFHNLGIIYDKKNELDLALYHYQEALRMMTKCVPQDSRDYKNTQLRWGW</sequence>
<reference evidence="4" key="1">
    <citation type="submission" date="2021-02" db="EMBL/GenBank/DDBJ databases">
        <authorList>
            <person name="Nowell W R."/>
        </authorList>
    </citation>
    <scope>NUCLEOTIDE SEQUENCE</scope>
</reference>
<dbReference type="SUPFAM" id="SSF56399">
    <property type="entry name" value="ADP-ribosylation"/>
    <property type="match status" value="1"/>
</dbReference>
<dbReference type="SUPFAM" id="SSF48452">
    <property type="entry name" value="TPR-like"/>
    <property type="match status" value="1"/>
</dbReference>
<evidence type="ECO:0000256" key="2">
    <source>
        <dbReference type="ARBA" id="ARBA00022803"/>
    </source>
</evidence>
<dbReference type="OrthoDB" id="286233at2759"/>
<accession>A0A815VGW9</accession>
<comment type="caution">
    <text evidence="4">The sequence shown here is derived from an EMBL/GenBank/DDBJ whole genome shotgun (WGS) entry which is preliminary data.</text>
</comment>
<dbReference type="EMBL" id="CAJNOQ010024718">
    <property type="protein sequence ID" value="CAF1530312.1"/>
    <property type="molecule type" value="Genomic_DNA"/>
</dbReference>
<evidence type="ECO:0000313" key="6">
    <source>
        <dbReference type="Proteomes" id="UP000663829"/>
    </source>
</evidence>
<keyword evidence="6" id="KW-1185">Reference proteome</keyword>
<dbReference type="PROSITE" id="PS50005">
    <property type="entry name" value="TPR"/>
    <property type="match status" value="1"/>
</dbReference>
<dbReference type="Pfam" id="PF13424">
    <property type="entry name" value="TPR_12"/>
    <property type="match status" value="1"/>
</dbReference>
<dbReference type="Proteomes" id="UP000663829">
    <property type="component" value="Unassembled WGS sequence"/>
</dbReference>
<protein>
    <submittedName>
        <fullName evidence="4">Uncharacterized protein</fullName>
    </submittedName>
</protein>